<gene>
    <name evidence="1" type="ORF">PDENDC454_03665</name>
</gene>
<dbReference type="OrthoDB" id="2667186at2"/>
<evidence type="ECO:0000313" key="2">
    <source>
        <dbReference type="Proteomes" id="UP000003900"/>
    </source>
</evidence>
<name>H3SB48_9BACL</name>
<organism evidence="1 2">
    <name type="scientific">Paenibacillus dendritiformis C454</name>
    <dbReference type="NCBI Taxonomy" id="1131935"/>
    <lineage>
        <taxon>Bacteria</taxon>
        <taxon>Bacillati</taxon>
        <taxon>Bacillota</taxon>
        <taxon>Bacilli</taxon>
        <taxon>Bacillales</taxon>
        <taxon>Paenibacillaceae</taxon>
        <taxon>Paenibacillus</taxon>
    </lineage>
</organism>
<dbReference type="RefSeq" id="WP_006675239.1">
    <property type="nucleotide sequence ID" value="NZ_AHKH01000006.1"/>
</dbReference>
<dbReference type="Proteomes" id="UP000003900">
    <property type="component" value="Unassembled WGS sequence"/>
</dbReference>
<proteinExistence type="predicted"/>
<comment type="caution">
    <text evidence="1">The sequence shown here is derived from an EMBL/GenBank/DDBJ whole genome shotgun (WGS) entry which is preliminary data.</text>
</comment>
<sequence length="858" mass="93817">MSIKGDVLPGGINQEIQGVTTQTRAHPDDFNPNVLKPLLDNDVTISKQLETLPSEALTFRPGYQTVESEQDTPFRLGEIKGRTLVNLLGRAGACDDLSLLGSFQTTNTIENETVKVIINKDGFGVAPITLDKVIKAGKYYLLAGSIKNGTAESASLAFGGNEGGGPLVPVTKKEDLQFVYMKKTSTKDLDKVNIDLGVIGSIGQYAYFDSIRLYEISEAEYNAIDSMTPEQVESHFPYVDSVTNVKNPYAIVAGGNLLPPFYEWTTYGAGATKVIEPYVGQVVGTGSGFAFGYRIPCISDTTYTFTVNRSHSKSVIALQSFDANGNLLNHNGDYIESDTISITTTKDDFIIGVLLGSGFNPPGGLLTFENPMLTIGTEPKSFMPQQRSMLAFETELAAHPVDCSNPDTIFMGDDGLPCVNEWWGKIVPDAHLGYHIAGNPSSTFKVVGVNRIGGPVLIAHTFGTKYDGTLLRQGRDAVATWEAPDIAYVTMPYIGETYSNAYISVANTDSGWGAEYSPTQDEIRAYFLGWRMFEWGRWNNQPYNRTDGLEKAWVQIGETNYSSPEFTTRTVPTTMATAFEYTPYRLQYLKSKPTVEPVRNYKLGATLTAGSNMVEVGSGIVLRERANPVYARGYGAWNINNFNPSSKLTHKTSRILSVTRNNKRDHQWAIEKFNPVGEYGAELATIKEYNFAPTAVYHVTYTMLDPTLPAPISGTVAANLRGTVSDLVQDVGDVERRLSVVETQKAEKDAAPPQWITPTLLNGWTLSSNGVFPVRYYKDGVGIVHVNGIVTGGATETVVFRLPAGYRPKTTIRTPSIIMSGTNVFIAYLDVKASGDVIAVFPTQSTHLTLQVSFLAEQ</sequence>
<dbReference type="EMBL" id="AHKH01000006">
    <property type="protein sequence ID" value="EHQ63781.1"/>
    <property type="molecule type" value="Genomic_DNA"/>
</dbReference>
<evidence type="ECO:0000313" key="1">
    <source>
        <dbReference type="EMBL" id="EHQ63781.1"/>
    </source>
</evidence>
<protein>
    <submittedName>
        <fullName evidence="1">Uncharacterized protein</fullName>
    </submittedName>
</protein>
<dbReference type="AlphaFoldDB" id="H3SB48"/>
<dbReference type="STRING" id="1131935.PDENDC454_03665"/>
<dbReference type="PATRIC" id="fig|1131935.3.peg.746"/>
<reference evidence="1 2" key="1">
    <citation type="journal article" date="2012" name="J. Bacteriol.">
        <title>Genome Sequence of the Pattern-Forming Social Bacterium Paenibacillus dendritiformis C454 Chiral Morphotype.</title>
        <authorList>
            <person name="Sirota-Madi A."/>
            <person name="Olender T."/>
            <person name="Helman Y."/>
            <person name="Brainis I."/>
            <person name="Finkelshtein A."/>
            <person name="Roth D."/>
            <person name="Hagai E."/>
            <person name="Leshkowitz D."/>
            <person name="Brodsky L."/>
            <person name="Galatenko V."/>
            <person name="Nikolaev V."/>
            <person name="Gutnick D.L."/>
            <person name="Lancet D."/>
            <person name="Ben-Jacob E."/>
        </authorList>
    </citation>
    <scope>NUCLEOTIDE SEQUENCE [LARGE SCALE GENOMIC DNA]</scope>
    <source>
        <strain evidence="1 2">C454</strain>
    </source>
</reference>
<accession>H3SB48</accession>
<keyword evidence="2" id="KW-1185">Reference proteome</keyword>